<reference evidence="1" key="2">
    <citation type="submission" date="2025-09" db="UniProtKB">
        <authorList>
            <consortium name="Ensembl"/>
        </authorList>
    </citation>
    <scope>IDENTIFICATION</scope>
</reference>
<protein>
    <submittedName>
        <fullName evidence="1">Uncharacterized protein</fullName>
    </submittedName>
</protein>
<reference evidence="1" key="1">
    <citation type="submission" date="2025-08" db="UniProtKB">
        <authorList>
            <consortium name="Ensembl"/>
        </authorList>
    </citation>
    <scope>IDENTIFICATION</scope>
</reference>
<name>A0A8C3BPQ0_CAIMO</name>
<dbReference type="InterPro" id="IPR027417">
    <property type="entry name" value="P-loop_NTPase"/>
</dbReference>
<evidence type="ECO:0000313" key="2">
    <source>
        <dbReference type="Proteomes" id="UP000694556"/>
    </source>
</evidence>
<dbReference type="Proteomes" id="UP000694556">
    <property type="component" value="Unassembled WGS sequence"/>
</dbReference>
<organism evidence="1 2">
    <name type="scientific">Cairina moschata</name>
    <name type="common">Muscovy duck</name>
    <dbReference type="NCBI Taxonomy" id="8855"/>
    <lineage>
        <taxon>Eukaryota</taxon>
        <taxon>Metazoa</taxon>
        <taxon>Chordata</taxon>
        <taxon>Craniata</taxon>
        <taxon>Vertebrata</taxon>
        <taxon>Euteleostomi</taxon>
        <taxon>Archelosauria</taxon>
        <taxon>Archosauria</taxon>
        <taxon>Dinosauria</taxon>
        <taxon>Saurischia</taxon>
        <taxon>Theropoda</taxon>
        <taxon>Coelurosauria</taxon>
        <taxon>Aves</taxon>
        <taxon>Neognathae</taxon>
        <taxon>Galloanserae</taxon>
        <taxon>Anseriformes</taxon>
        <taxon>Anatidae</taxon>
        <taxon>Anatinae</taxon>
        <taxon>Cairina</taxon>
    </lineage>
</organism>
<evidence type="ECO:0000313" key="1">
    <source>
        <dbReference type="Ensembl" id="ENSCMMP00000008273.1"/>
    </source>
</evidence>
<keyword evidence="2" id="KW-1185">Reference proteome</keyword>
<dbReference type="Ensembl" id="ENSCMMT00000009113.1">
    <property type="protein sequence ID" value="ENSCMMP00000008273.1"/>
    <property type="gene ID" value="ENSCMMG00000005244.1"/>
</dbReference>
<dbReference type="Gene3D" id="3.40.50.300">
    <property type="entry name" value="P-loop containing nucleotide triphosphate hydrolases"/>
    <property type="match status" value="1"/>
</dbReference>
<sequence length="65" mass="7344">LTRLEVTETFAGIALPGHLHTKESLQFATTFPFRDTDVVIVTYPKSGERSERWGQSLETPSLPQR</sequence>
<dbReference type="AlphaFoldDB" id="A0A8C3BPQ0"/>
<proteinExistence type="predicted"/>
<accession>A0A8C3BPQ0</accession>